<dbReference type="GO" id="GO:0005886">
    <property type="term" value="C:plasma membrane"/>
    <property type="evidence" value="ECO:0007669"/>
    <property type="project" value="UniProtKB-SubCell"/>
</dbReference>
<keyword evidence="5 9" id="KW-0653">Protein transport</keyword>
<dbReference type="Gene3D" id="1.20.5.1030">
    <property type="entry name" value="Preprotein translocase secy subunit"/>
    <property type="match status" value="1"/>
</dbReference>
<gene>
    <name evidence="9 11" type="primary">secE</name>
    <name evidence="11" type="ORF">H9867_07915</name>
</gene>
<feature type="transmembrane region" description="Helical" evidence="9">
    <location>
        <begin position="84"/>
        <end position="110"/>
    </location>
</feature>
<dbReference type="NCBIfam" id="TIGR00964">
    <property type="entry name" value="secE_bact"/>
    <property type="match status" value="1"/>
</dbReference>
<feature type="compositionally biased region" description="Low complexity" evidence="10">
    <location>
        <begin position="32"/>
        <end position="45"/>
    </location>
</feature>
<evidence type="ECO:0000256" key="3">
    <source>
        <dbReference type="ARBA" id="ARBA00022475"/>
    </source>
</evidence>
<evidence type="ECO:0000256" key="5">
    <source>
        <dbReference type="ARBA" id="ARBA00022927"/>
    </source>
</evidence>
<proteinExistence type="inferred from homology"/>
<dbReference type="AlphaFoldDB" id="A0A9D1RZB4"/>
<dbReference type="PANTHER" id="PTHR33910:SF1">
    <property type="entry name" value="PROTEIN TRANSLOCASE SUBUNIT SECE"/>
    <property type="match status" value="1"/>
</dbReference>
<sequence length="115" mass="12341">MSDESPKTTNAGAAGDGGSLRPSGKRQAAGQATTSRAMATSTTRAPEVVNTRRNPFTAILDYFRGVFSELGKVIWPTGKEMVNYTLIVLAFLIVLITLIAGVDWVATWLLQQILA</sequence>
<evidence type="ECO:0000256" key="4">
    <source>
        <dbReference type="ARBA" id="ARBA00022692"/>
    </source>
</evidence>
<comment type="subunit">
    <text evidence="9">Component of the Sec protein translocase complex. Heterotrimer consisting of SecY, SecE and SecG subunits. The heterotrimers can form oligomers, although 1 heterotrimer is thought to be able to translocate proteins. Interacts with the ribosome. Interacts with SecDF, and other proteins may be involved. Interacts with SecA.</text>
</comment>
<comment type="subcellular location">
    <subcellularLocation>
        <location evidence="9">Cell membrane</location>
        <topology evidence="9">Single-pass membrane protein</topology>
    </subcellularLocation>
    <subcellularLocation>
        <location evidence="1">Membrane</location>
    </subcellularLocation>
</comment>
<dbReference type="PANTHER" id="PTHR33910">
    <property type="entry name" value="PROTEIN TRANSLOCASE SUBUNIT SECE"/>
    <property type="match status" value="1"/>
</dbReference>
<dbReference type="GO" id="GO:0043952">
    <property type="term" value="P:protein transport by the Sec complex"/>
    <property type="evidence" value="ECO:0007669"/>
    <property type="project" value="UniProtKB-UniRule"/>
</dbReference>
<name>A0A9D1RZB4_9CORY</name>
<dbReference type="Pfam" id="PF00584">
    <property type="entry name" value="SecE"/>
    <property type="match status" value="1"/>
</dbReference>
<dbReference type="GO" id="GO:0006605">
    <property type="term" value="P:protein targeting"/>
    <property type="evidence" value="ECO:0007669"/>
    <property type="project" value="UniProtKB-UniRule"/>
</dbReference>
<accession>A0A9D1RZB4</accession>
<dbReference type="NCBIfam" id="NF005783">
    <property type="entry name" value="PRK07597.9-4"/>
    <property type="match status" value="1"/>
</dbReference>
<keyword evidence="6 9" id="KW-1133">Transmembrane helix</keyword>
<evidence type="ECO:0000256" key="7">
    <source>
        <dbReference type="ARBA" id="ARBA00023010"/>
    </source>
</evidence>
<evidence type="ECO:0000256" key="9">
    <source>
        <dbReference type="HAMAP-Rule" id="MF_00422"/>
    </source>
</evidence>
<keyword evidence="7 9" id="KW-0811">Translocation</keyword>
<protein>
    <recommendedName>
        <fullName evidence="9">Protein translocase subunit SecE</fullName>
    </recommendedName>
</protein>
<keyword evidence="2 9" id="KW-0813">Transport</keyword>
<evidence type="ECO:0000313" key="12">
    <source>
        <dbReference type="Proteomes" id="UP000824189"/>
    </source>
</evidence>
<keyword evidence="3 9" id="KW-1003">Cell membrane</keyword>
<dbReference type="EMBL" id="DXFZ01000095">
    <property type="protein sequence ID" value="HIW96385.1"/>
    <property type="molecule type" value="Genomic_DNA"/>
</dbReference>
<comment type="caution">
    <text evidence="11">The sequence shown here is derived from an EMBL/GenBank/DDBJ whole genome shotgun (WGS) entry which is preliminary data.</text>
</comment>
<dbReference type="InterPro" id="IPR038379">
    <property type="entry name" value="SecE_sf"/>
</dbReference>
<dbReference type="PROSITE" id="PS01067">
    <property type="entry name" value="SECE_SEC61G"/>
    <property type="match status" value="1"/>
</dbReference>
<dbReference type="GO" id="GO:0009306">
    <property type="term" value="P:protein secretion"/>
    <property type="evidence" value="ECO:0007669"/>
    <property type="project" value="UniProtKB-UniRule"/>
</dbReference>
<evidence type="ECO:0000256" key="1">
    <source>
        <dbReference type="ARBA" id="ARBA00004370"/>
    </source>
</evidence>
<reference evidence="11" key="2">
    <citation type="submission" date="2021-04" db="EMBL/GenBank/DDBJ databases">
        <authorList>
            <person name="Gilroy R."/>
        </authorList>
    </citation>
    <scope>NUCLEOTIDE SEQUENCE</scope>
    <source>
        <strain evidence="11">4376</strain>
    </source>
</reference>
<feature type="region of interest" description="Disordered" evidence="10">
    <location>
        <begin position="1"/>
        <end position="46"/>
    </location>
</feature>
<organism evidence="11 12">
    <name type="scientific">Candidatus Corynebacterium gallistercoris</name>
    <dbReference type="NCBI Taxonomy" id="2838530"/>
    <lineage>
        <taxon>Bacteria</taxon>
        <taxon>Bacillati</taxon>
        <taxon>Actinomycetota</taxon>
        <taxon>Actinomycetes</taxon>
        <taxon>Mycobacteriales</taxon>
        <taxon>Corynebacteriaceae</taxon>
        <taxon>Corynebacterium</taxon>
    </lineage>
</organism>
<dbReference type="InterPro" id="IPR005807">
    <property type="entry name" value="SecE_bac"/>
</dbReference>
<comment type="similarity">
    <text evidence="9">Belongs to the SecE/SEC61-gamma family.</text>
</comment>
<dbReference type="InterPro" id="IPR001901">
    <property type="entry name" value="Translocase_SecE/Sec61-g"/>
</dbReference>
<dbReference type="GO" id="GO:0065002">
    <property type="term" value="P:intracellular protein transmembrane transport"/>
    <property type="evidence" value="ECO:0007669"/>
    <property type="project" value="UniProtKB-UniRule"/>
</dbReference>
<evidence type="ECO:0000256" key="6">
    <source>
        <dbReference type="ARBA" id="ARBA00022989"/>
    </source>
</evidence>
<dbReference type="Proteomes" id="UP000824189">
    <property type="component" value="Unassembled WGS sequence"/>
</dbReference>
<keyword evidence="4 9" id="KW-0812">Transmembrane</keyword>
<dbReference type="HAMAP" id="MF_00422">
    <property type="entry name" value="SecE"/>
    <property type="match status" value="1"/>
</dbReference>
<dbReference type="GO" id="GO:0008320">
    <property type="term" value="F:protein transmembrane transporter activity"/>
    <property type="evidence" value="ECO:0007669"/>
    <property type="project" value="UniProtKB-UniRule"/>
</dbReference>
<evidence type="ECO:0000256" key="10">
    <source>
        <dbReference type="SAM" id="MobiDB-lite"/>
    </source>
</evidence>
<keyword evidence="8 9" id="KW-0472">Membrane</keyword>
<evidence type="ECO:0000313" key="11">
    <source>
        <dbReference type="EMBL" id="HIW96385.1"/>
    </source>
</evidence>
<reference evidence="11" key="1">
    <citation type="journal article" date="2021" name="PeerJ">
        <title>Extensive microbial diversity within the chicken gut microbiome revealed by metagenomics and culture.</title>
        <authorList>
            <person name="Gilroy R."/>
            <person name="Ravi A."/>
            <person name="Getino M."/>
            <person name="Pursley I."/>
            <person name="Horton D.L."/>
            <person name="Alikhan N.F."/>
            <person name="Baker D."/>
            <person name="Gharbi K."/>
            <person name="Hall N."/>
            <person name="Watson M."/>
            <person name="Adriaenssens E.M."/>
            <person name="Foster-Nyarko E."/>
            <person name="Jarju S."/>
            <person name="Secka A."/>
            <person name="Antonio M."/>
            <person name="Oren A."/>
            <person name="Chaudhuri R.R."/>
            <person name="La Ragione R."/>
            <person name="Hildebrand F."/>
            <person name="Pallen M.J."/>
        </authorList>
    </citation>
    <scope>NUCLEOTIDE SEQUENCE</scope>
    <source>
        <strain evidence="11">4376</strain>
    </source>
</reference>
<comment type="function">
    <text evidence="9">Essential subunit of the Sec protein translocation channel SecYEG. Clamps together the 2 halves of SecY. May contact the channel plug during translocation.</text>
</comment>
<evidence type="ECO:0000256" key="2">
    <source>
        <dbReference type="ARBA" id="ARBA00022448"/>
    </source>
</evidence>
<evidence type="ECO:0000256" key="8">
    <source>
        <dbReference type="ARBA" id="ARBA00023136"/>
    </source>
</evidence>